<name>A0A7W3JUR0_9MICO</name>
<proteinExistence type="predicted"/>
<dbReference type="SUPFAM" id="SSF53474">
    <property type="entry name" value="alpha/beta-Hydrolases"/>
    <property type="match status" value="1"/>
</dbReference>
<keyword evidence="1" id="KW-0812">Transmembrane</keyword>
<organism evidence="3 4">
    <name type="scientific">Alpinimonas psychrophila</name>
    <dbReference type="NCBI Taxonomy" id="748908"/>
    <lineage>
        <taxon>Bacteria</taxon>
        <taxon>Bacillati</taxon>
        <taxon>Actinomycetota</taxon>
        <taxon>Actinomycetes</taxon>
        <taxon>Micrococcales</taxon>
        <taxon>Microbacteriaceae</taxon>
        <taxon>Alpinimonas</taxon>
    </lineage>
</organism>
<dbReference type="EMBL" id="JACGWU010000005">
    <property type="protein sequence ID" value="MBA8829596.1"/>
    <property type="molecule type" value="Genomic_DNA"/>
</dbReference>
<evidence type="ECO:0000313" key="4">
    <source>
        <dbReference type="Proteomes" id="UP000524237"/>
    </source>
</evidence>
<evidence type="ECO:0000256" key="1">
    <source>
        <dbReference type="SAM" id="Phobius"/>
    </source>
</evidence>
<evidence type="ECO:0000313" key="3">
    <source>
        <dbReference type="EMBL" id="MBA8829596.1"/>
    </source>
</evidence>
<dbReference type="Gene3D" id="3.40.50.1820">
    <property type="entry name" value="alpha/beta hydrolase"/>
    <property type="match status" value="1"/>
</dbReference>
<evidence type="ECO:0000259" key="2">
    <source>
        <dbReference type="Pfam" id="PF06259"/>
    </source>
</evidence>
<feature type="transmembrane region" description="Helical" evidence="1">
    <location>
        <begin position="107"/>
        <end position="132"/>
    </location>
</feature>
<keyword evidence="1" id="KW-0472">Membrane</keyword>
<gene>
    <name evidence="3" type="ORF">FB555_001705</name>
</gene>
<dbReference type="Pfam" id="PF06259">
    <property type="entry name" value="Abhydrolase_8"/>
    <property type="match status" value="1"/>
</dbReference>
<dbReference type="InterPro" id="IPR010427">
    <property type="entry name" value="DUF1023"/>
</dbReference>
<feature type="domain" description="DUF1023" evidence="2">
    <location>
        <begin position="291"/>
        <end position="368"/>
    </location>
</feature>
<dbReference type="Proteomes" id="UP000524237">
    <property type="component" value="Unassembled WGS sequence"/>
</dbReference>
<sequence length="481" mass="49008">MTNSTVSGSFITASTIDLDDLATRVQQLSGRCHARSLSLQGAAQLLPQEWHAPAHAIAVQVAQISRDLQGVGNGLQSTSEAYAWRESFLAAVTPETSSTMFWGLGRLFALMAPAAIPAVIGGVAAVMATWTLTGKRPGELLSSPVFVTGAGYVVSGIDDFGAGILGIPRPVMAAIGEQGLGLSGPSTLAAGILLLAGAGFGAGAAAGSDVGAGPWVRAETPVTVSRVSTAAAEAPHGIEDLVGRIPRASPEMAQVRIERYDGAPGENATFIVYVGGTIDTALRATDEPWDMTSNLAALAALDAGSYRAAVLAMREAGIASDDLVTLVGHSQGGLLAARIAQSEEFRVGDVVTVGAPIHQIEIPAGVTVTAIEHNEDLVPTLGGLPLAGGLLGGAARLGKGSAISGATASGTTITVRRSALTGMTPSASDALPGHNLSRYVETGRVMDDSPDPQLISLRARLAAHAQGAAEVSLWRAERQAR</sequence>
<keyword evidence="4" id="KW-1185">Reference proteome</keyword>
<protein>
    <recommendedName>
        <fullName evidence="2">DUF1023 domain-containing protein</fullName>
    </recommendedName>
</protein>
<dbReference type="AlphaFoldDB" id="A0A7W3JUR0"/>
<accession>A0A7W3JUR0</accession>
<comment type="caution">
    <text evidence="3">The sequence shown here is derived from an EMBL/GenBank/DDBJ whole genome shotgun (WGS) entry which is preliminary data.</text>
</comment>
<keyword evidence="1" id="KW-1133">Transmembrane helix</keyword>
<dbReference type="RefSeq" id="WP_182485013.1">
    <property type="nucleotide sequence ID" value="NZ_JACGWU010000005.1"/>
</dbReference>
<dbReference type="InterPro" id="IPR029058">
    <property type="entry name" value="AB_hydrolase_fold"/>
</dbReference>
<reference evidence="3 4" key="1">
    <citation type="submission" date="2020-07" db="EMBL/GenBank/DDBJ databases">
        <title>Sequencing the genomes of 1000 actinobacteria strains.</title>
        <authorList>
            <person name="Klenk H.-P."/>
        </authorList>
    </citation>
    <scope>NUCLEOTIDE SEQUENCE [LARGE SCALE GENOMIC DNA]</scope>
    <source>
        <strain evidence="3 4">DSM 23737</strain>
    </source>
</reference>